<sequence length="121" mass="13540">MTPTAALYQFWSSFGITAYPSNRVPEDTAFPFITYEPIIANWWTGAAAASTINVWYHTESEAIPNKKAKEISGRLQGGTTVKCDDGIIFLSQDQPWTPLVDEADSSIVRRYTVITMQFITI</sequence>
<gene>
    <name evidence="1" type="ORF">EHLA_2176</name>
</gene>
<protein>
    <submittedName>
        <fullName evidence="1">Uncharacterized protein</fullName>
    </submittedName>
</protein>
<accession>A0A285PU77</accession>
<proteinExistence type="predicted"/>
<dbReference type="RefSeq" id="WP_096240783.1">
    <property type="nucleotide sequence ID" value="NZ_LT907978.1"/>
</dbReference>
<dbReference type="EMBL" id="LT907978">
    <property type="protein sequence ID" value="SOB72807.1"/>
    <property type="molecule type" value="Genomic_DNA"/>
</dbReference>
<organism evidence="1 2">
    <name type="scientific">Anaerobutyricum hallii</name>
    <dbReference type="NCBI Taxonomy" id="39488"/>
    <lineage>
        <taxon>Bacteria</taxon>
        <taxon>Bacillati</taxon>
        <taxon>Bacillota</taxon>
        <taxon>Clostridia</taxon>
        <taxon>Lachnospirales</taxon>
        <taxon>Lachnospiraceae</taxon>
        <taxon>Anaerobutyricum</taxon>
    </lineage>
</organism>
<evidence type="ECO:0000313" key="1">
    <source>
        <dbReference type="EMBL" id="SOB72807.1"/>
    </source>
</evidence>
<dbReference type="Proteomes" id="UP000217549">
    <property type="component" value="Chromosome I"/>
</dbReference>
<name>A0A285PU77_9FIRM</name>
<evidence type="ECO:0000313" key="2">
    <source>
        <dbReference type="Proteomes" id="UP000217549"/>
    </source>
</evidence>
<dbReference type="KEGG" id="ehl:EHLA_2176"/>
<keyword evidence="2" id="KW-1185">Reference proteome</keyword>
<dbReference type="AlphaFoldDB" id="A0A285PU77"/>
<reference evidence="2" key="1">
    <citation type="submission" date="2017-09" db="EMBL/GenBank/DDBJ databases">
        <authorList>
            <person name="Shetty A S."/>
        </authorList>
    </citation>
    <scope>NUCLEOTIDE SEQUENCE [LARGE SCALE GENOMIC DNA]</scope>
</reference>